<evidence type="ECO:0000313" key="2">
    <source>
        <dbReference type="EMBL" id="RDL31326.1"/>
    </source>
</evidence>
<dbReference type="RefSeq" id="XP_031865457.1">
    <property type="nucleotide sequence ID" value="XM_032018158.1"/>
</dbReference>
<proteinExistence type="predicted"/>
<dbReference type="OrthoDB" id="2112446at2759"/>
<reference evidence="2 3" key="1">
    <citation type="journal article" date="2018" name="IMA Fungus">
        <title>IMA Genome-F 9: Draft genome sequence of Annulohypoxylon stygium, Aspergillus mulundensis, Berkeleyomyces basicola (syn. Thielaviopsis basicola), Ceratocystis smalleyi, two Cercospora beticola strains, Coleophoma cylindrospora, Fusarium fracticaudum, Phialophora cf. hyalina, and Morchella septimelata.</title>
        <authorList>
            <person name="Wingfield B.D."/>
            <person name="Bills G.F."/>
            <person name="Dong Y."/>
            <person name="Huang W."/>
            <person name="Nel W.J."/>
            <person name="Swalarsk-Parry B.S."/>
            <person name="Vaghefi N."/>
            <person name="Wilken P.M."/>
            <person name="An Z."/>
            <person name="de Beer Z.W."/>
            <person name="De Vos L."/>
            <person name="Chen L."/>
            <person name="Duong T.A."/>
            <person name="Gao Y."/>
            <person name="Hammerbacher A."/>
            <person name="Kikkert J.R."/>
            <person name="Li Y."/>
            <person name="Li H."/>
            <person name="Li K."/>
            <person name="Li Q."/>
            <person name="Liu X."/>
            <person name="Ma X."/>
            <person name="Naidoo K."/>
            <person name="Pethybridge S.J."/>
            <person name="Sun J."/>
            <person name="Steenkamp E.T."/>
            <person name="van der Nest M.A."/>
            <person name="van Wyk S."/>
            <person name="Wingfield M.J."/>
            <person name="Xiong C."/>
            <person name="Yue Q."/>
            <person name="Zhang X."/>
        </authorList>
    </citation>
    <scope>NUCLEOTIDE SEQUENCE [LARGE SCALE GENOMIC DNA]</scope>
    <source>
        <strain evidence="2 3">BP 5553</strain>
    </source>
</reference>
<organism evidence="2 3">
    <name type="scientific">Venustampulla echinocandica</name>
    <dbReference type="NCBI Taxonomy" id="2656787"/>
    <lineage>
        <taxon>Eukaryota</taxon>
        <taxon>Fungi</taxon>
        <taxon>Dikarya</taxon>
        <taxon>Ascomycota</taxon>
        <taxon>Pezizomycotina</taxon>
        <taxon>Leotiomycetes</taxon>
        <taxon>Helotiales</taxon>
        <taxon>Pleuroascaceae</taxon>
        <taxon>Venustampulla</taxon>
    </lineage>
</organism>
<keyword evidence="3" id="KW-1185">Reference proteome</keyword>
<dbReference type="AlphaFoldDB" id="A0A370TBB6"/>
<dbReference type="EMBL" id="NPIC01000012">
    <property type="protein sequence ID" value="RDL31326.1"/>
    <property type="molecule type" value="Genomic_DNA"/>
</dbReference>
<accession>A0A370TBB6</accession>
<dbReference type="STRING" id="2656787.A0A370TBB6"/>
<comment type="caution">
    <text evidence="2">The sequence shown here is derived from an EMBL/GenBank/DDBJ whole genome shotgun (WGS) entry which is preliminary data.</text>
</comment>
<dbReference type="PANTHER" id="PTHR39603">
    <property type="entry name" value="CYANOVIRIN-N DOMAIN-CONTAINING PROTEIN"/>
    <property type="match status" value="1"/>
</dbReference>
<sequence length="131" mass="13753">MVQLATSLIAALAALSSLTLAAPSNLEARAPVCSRPGILWGNTQEAVTCINQLAALGSTCVTDYAGRSLRRCGSTEIWSISRTPKGASTPCQNVARSAGLIMDACNRPDNKIQGWAYVQGNGDFEIQIRGA</sequence>
<feature type="chain" id="PRO_5016920017" description="Cyanovirin-N domain-containing protein" evidence="1">
    <location>
        <begin position="22"/>
        <end position="131"/>
    </location>
</feature>
<dbReference type="GeneID" id="43602384"/>
<feature type="signal peptide" evidence="1">
    <location>
        <begin position="1"/>
        <end position="21"/>
    </location>
</feature>
<evidence type="ECO:0000256" key="1">
    <source>
        <dbReference type="SAM" id="SignalP"/>
    </source>
</evidence>
<protein>
    <recommendedName>
        <fullName evidence="4">Cyanovirin-N domain-containing protein</fullName>
    </recommendedName>
</protein>
<evidence type="ECO:0008006" key="4">
    <source>
        <dbReference type="Google" id="ProtNLM"/>
    </source>
</evidence>
<name>A0A370TBB6_9HELO</name>
<keyword evidence="1" id="KW-0732">Signal</keyword>
<dbReference type="PANTHER" id="PTHR39603:SF1">
    <property type="entry name" value="CYANOVIRIN-N DOMAIN-CONTAINING PROTEIN"/>
    <property type="match status" value="1"/>
</dbReference>
<evidence type="ECO:0000313" key="3">
    <source>
        <dbReference type="Proteomes" id="UP000254866"/>
    </source>
</evidence>
<gene>
    <name evidence="2" type="ORF">BP5553_09535</name>
</gene>
<dbReference type="Proteomes" id="UP000254866">
    <property type="component" value="Unassembled WGS sequence"/>
</dbReference>